<evidence type="ECO:0000313" key="3">
    <source>
        <dbReference type="EMBL" id="KAK0744387.1"/>
    </source>
</evidence>
<organism evidence="3 4">
    <name type="scientific">Apiosordaria backusii</name>
    <dbReference type="NCBI Taxonomy" id="314023"/>
    <lineage>
        <taxon>Eukaryota</taxon>
        <taxon>Fungi</taxon>
        <taxon>Dikarya</taxon>
        <taxon>Ascomycota</taxon>
        <taxon>Pezizomycotina</taxon>
        <taxon>Sordariomycetes</taxon>
        <taxon>Sordariomycetidae</taxon>
        <taxon>Sordariales</taxon>
        <taxon>Lasiosphaeriaceae</taxon>
        <taxon>Apiosordaria</taxon>
    </lineage>
</organism>
<proteinExistence type="predicted"/>
<keyword evidence="4" id="KW-1185">Reference proteome</keyword>
<feature type="compositionally biased region" description="Polar residues" evidence="1">
    <location>
        <begin position="36"/>
        <end position="49"/>
    </location>
</feature>
<keyword evidence="2" id="KW-0812">Transmembrane</keyword>
<evidence type="ECO:0000256" key="2">
    <source>
        <dbReference type="SAM" id="Phobius"/>
    </source>
</evidence>
<comment type="caution">
    <text evidence="3">The sequence shown here is derived from an EMBL/GenBank/DDBJ whole genome shotgun (WGS) entry which is preliminary data.</text>
</comment>
<sequence>MRPPDMAGTPRRATPAPPAVPLSNETQPEDARRPLNQLTSRTASHATDTQSQVPSRPVSPSSTAADHNEQPQQTNPPAHKPGSIRKDVEHLEKTSSSIRKLTLSEKLGFWGLIITCTAPIFTLAATAALAFMWLSNASNPAWRSMMVNNWLNTAVAICTEVLKQAMSFQLGITIAMLAALALERGEVLLPYTAFFSIIRATAGAGTTVEVMWSYLLSMWRLRHGKRGSSYRQFVTGVFGLVVLSAGVFAFTQVISVVLFTDVDLAVVPGLTRGVNTSFGFQNPFRRENCEDWELNLGSDSGVEVKCNGEVVDPGVLERLVPRLVDRGGTWTRKAGEYTTFAEYSEPPYEAEGVSDTGVTLRAFLPFQTAQERETLREYSRLTTVLDARVTCQVPEFDDLKLWSGFNGSFYYMLEGSVRASRSTPRLGNVTVTALEGNEFRYNESVPFSCLAPFPFYEPNERINLQPEWQLSICQLGSFSGGLVSEFKDISTWWDQTTGAKGQLSSTYGAAYLFLNVTADGTQKLNSSGDDGVTGWTPRQRNEWFDMVWEPTKGDMILSTTLCYSAFDFADLDVSISSGTNRTEPKTTFNDPARIYNFTNIRKLYGQPNIGATGDGRGILQLEKPQQDSPWVLRGDPASHGEPFMRAYADLGAQSRAKSKYGVPWPFDGRPANVSAMLCETETVLNSGDETYDLENGARIRRVMADLSHVWLVQEILKEGGSIAFALQSMITLLSSMSYYDQMGQFDNYTMSEQAFYVVASIPVKKAGFVVVVAVVLAHLVLAGVVLVAFVNSTSFSRIGETWTVLAQTVVPEGAVTRYVHSSGMQGDDEVEEMMKKDGCENATAGLTNADGRLRIVVAGGDMTNLTHEDGGVGTTVEPQSVTGIRGGRLGNHDYQAIPRD</sequence>
<evidence type="ECO:0000313" key="4">
    <source>
        <dbReference type="Proteomes" id="UP001172159"/>
    </source>
</evidence>
<feature type="transmembrane region" description="Helical" evidence="2">
    <location>
        <begin position="107"/>
        <end position="134"/>
    </location>
</feature>
<accession>A0AA40ERW7</accession>
<feature type="transmembrane region" description="Helical" evidence="2">
    <location>
        <begin position="766"/>
        <end position="790"/>
    </location>
</feature>
<evidence type="ECO:0000256" key="1">
    <source>
        <dbReference type="SAM" id="MobiDB-lite"/>
    </source>
</evidence>
<keyword evidence="2" id="KW-1133">Transmembrane helix</keyword>
<feature type="compositionally biased region" description="Low complexity" evidence="1">
    <location>
        <begin position="50"/>
        <end position="62"/>
    </location>
</feature>
<dbReference type="EMBL" id="JAUKTV010000002">
    <property type="protein sequence ID" value="KAK0744387.1"/>
    <property type="molecule type" value="Genomic_DNA"/>
</dbReference>
<dbReference type="Proteomes" id="UP001172159">
    <property type="component" value="Unassembled WGS sequence"/>
</dbReference>
<protein>
    <submittedName>
        <fullName evidence="3">Uncharacterized protein</fullName>
    </submittedName>
</protein>
<feature type="region of interest" description="Disordered" evidence="1">
    <location>
        <begin position="1"/>
        <end position="84"/>
    </location>
</feature>
<gene>
    <name evidence="3" type="ORF">B0T21DRAFT_88022</name>
</gene>
<name>A0AA40ERW7_9PEZI</name>
<keyword evidence="2" id="KW-0472">Membrane</keyword>
<dbReference type="AlphaFoldDB" id="A0AA40ERW7"/>
<feature type="transmembrane region" description="Helical" evidence="2">
    <location>
        <begin position="188"/>
        <end position="212"/>
    </location>
</feature>
<reference evidence="3" key="1">
    <citation type="submission" date="2023-06" db="EMBL/GenBank/DDBJ databases">
        <title>Genome-scale phylogeny and comparative genomics of the fungal order Sordariales.</title>
        <authorList>
            <consortium name="Lawrence Berkeley National Laboratory"/>
            <person name="Hensen N."/>
            <person name="Bonometti L."/>
            <person name="Westerberg I."/>
            <person name="Brannstrom I.O."/>
            <person name="Guillou S."/>
            <person name="Cros-Aarteil S."/>
            <person name="Calhoun S."/>
            <person name="Haridas S."/>
            <person name="Kuo A."/>
            <person name="Mondo S."/>
            <person name="Pangilinan J."/>
            <person name="Riley R."/>
            <person name="Labutti K."/>
            <person name="Andreopoulos B."/>
            <person name="Lipzen A."/>
            <person name="Chen C."/>
            <person name="Yanf M."/>
            <person name="Daum C."/>
            <person name="Ng V."/>
            <person name="Clum A."/>
            <person name="Steindorff A."/>
            <person name="Ohm R."/>
            <person name="Martin F."/>
            <person name="Silar P."/>
            <person name="Natvig D."/>
            <person name="Lalanne C."/>
            <person name="Gautier V."/>
            <person name="Ament-Velasquez S.L."/>
            <person name="Kruys A."/>
            <person name="Hutchinson M.I."/>
            <person name="Powell A.J."/>
            <person name="Barry K."/>
            <person name="Miller A.N."/>
            <person name="Grigoriev I.V."/>
            <person name="Debuchy R."/>
            <person name="Gladieux P."/>
            <person name="Thoren M.H."/>
            <person name="Johannesson H."/>
        </authorList>
    </citation>
    <scope>NUCLEOTIDE SEQUENCE</scope>
    <source>
        <strain evidence="3">CBS 540.89</strain>
    </source>
</reference>
<feature type="transmembrane region" description="Helical" evidence="2">
    <location>
        <begin position="233"/>
        <end position="259"/>
    </location>
</feature>